<dbReference type="InterPro" id="IPR010144">
    <property type="entry name" value="CRISPR-assoc_prot_Csd1-typ"/>
</dbReference>
<dbReference type="Proteomes" id="UP000295763">
    <property type="component" value="Unassembled WGS sequence"/>
</dbReference>
<proteinExistence type="predicted"/>
<name>A0A4R2SLV0_9PAST</name>
<gene>
    <name evidence="1" type="ORF">EDC44_1406</name>
</gene>
<evidence type="ECO:0000313" key="2">
    <source>
        <dbReference type="Proteomes" id="UP000295763"/>
    </source>
</evidence>
<keyword evidence="2" id="KW-1185">Reference proteome</keyword>
<evidence type="ECO:0000313" key="1">
    <source>
        <dbReference type="EMBL" id="TCP90140.1"/>
    </source>
</evidence>
<organism evidence="1 2">
    <name type="scientific">Cricetibacter osteomyelitidis</name>
    <dbReference type="NCBI Taxonomy" id="1521931"/>
    <lineage>
        <taxon>Bacteria</taxon>
        <taxon>Pseudomonadati</taxon>
        <taxon>Pseudomonadota</taxon>
        <taxon>Gammaproteobacteria</taxon>
        <taxon>Pasteurellales</taxon>
        <taxon>Pasteurellaceae</taxon>
        <taxon>Cricetibacter</taxon>
    </lineage>
</organism>
<dbReference type="AlphaFoldDB" id="A0A4R2SLV0"/>
<dbReference type="RefSeq" id="WP_131979378.1">
    <property type="nucleotide sequence ID" value="NZ_SLYB01000040.1"/>
</dbReference>
<comment type="caution">
    <text evidence="1">The sequence shown here is derived from an EMBL/GenBank/DDBJ whole genome shotgun (WGS) entry which is preliminary data.</text>
</comment>
<protein>
    <submittedName>
        <fullName evidence="1">CRISPR-associated Csd1 family protein</fullName>
    </submittedName>
</protein>
<dbReference type="OrthoDB" id="5389988at2"/>
<reference evidence="1 2" key="1">
    <citation type="submission" date="2019-03" db="EMBL/GenBank/DDBJ databases">
        <title>Genomic Encyclopedia of Type Strains, Phase IV (KMG-IV): sequencing the most valuable type-strain genomes for metagenomic binning, comparative biology and taxonomic classification.</title>
        <authorList>
            <person name="Goeker M."/>
        </authorList>
    </citation>
    <scope>NUCLEOTIDE SEQUENCE [LARGE SCALE GENOMIC DNA]</scope>
    <source>
        <strain evidence="1 2">DSM 28404</strain>
    </source>
</reference>
<dbReference type="Pfam" id="PF09709">
    <property type="entry name" value="Cas_Csd1"/>
    <property type="match status" value="1"/>
</dbReference>
<accession>A0A4R2SLV0</accession>
<sequence>MSWMQKLYKTYEYVQELEIDDEDLALPFHMPKAVHLKVVLNDKGELVQAERFDGKKQVPIQVTEKSSKRSGSTIAAYALHDSLQYIAKTAGQYLTIEYLSKVAEKESGKKWKAFLSDTEDGKKQFVDEEKAKYQKSFEFYEQQLKKWAEFSNVNEIKVVSEYVQKGSLIEDLLSKNIFSIKENILLSGNDDPFSLTIVWAVEMPHDPHSDLWSKSSIKTEWIRYQESLDELSFNQKDLCYATGELDFPATAYPKIEGNAKLVSANDTEGLTFLGRFQTDKQAASLGRDVSQKAFNMLKWLIKRQGIRNGSQVTVAWAISGKEIPSPMKDNFDEIDWDNLDTSAAETEAEISYENEIGDIDWSVNIGKAAADIIKKKLHGYQANLEAHEQISLLMLDSATPGRMALTYYQEFLPADYFANLDAWIDDMSWYQRYSIEKPNAKKSNKKQTVWAFIPPSPFAIAQTILSRAEREDKEKKAQKQLYARLLPVIAGGHSVPIPFDLVQKSFQTACNPNGCENWEWQRNIGIACALYKGWHARHYNSSPRRTYSMSLDLENRSRDYLFGRLLAVAESIESYALYLADEKRATTAERYMQHFAEHPFATWRNIELALKPYQERLRNRGKDTGSQTISEIMELFELADFTCDDKLSGEFLLGYHCQKMETIRQIAERKAAKAKSTDTIE</sequence>
<dbReference type="NCBIfam" id="TIGR01863">
    <property type="entry name" value="cas_Csd1"/>
    <property type="match status" value="1"/>
</dbReference>
<dbReference type="EMBL" id="SLYB01000040">
    <property type="protein sequence ID" value="TCP90140.1"/>
    <property type="molecule type" value="Genomic_DNA"/>
</dbReference>